<dbReference type="InterPro" id="IPR005950">
    <property type="entry name" value="ModA"/>
</dbReference>
<keyword evidence="2 4" id="KW-0479">Metal-binding</keyword>
<dbReference type="Gene3D" id="3.40.190.10">
    <property type="entry name" value="Periplasmic binding protein-like II"/>
    <property type="match status" value="2"/>
</dbReference>
<evidence type="ECO:0000256" key="4">
    <source>
        <dbReference type="PIRSR" id="PIRSR004846-1"/>
    </source>
</evidence>
<feature type="chain" id="PRO_5039143238" description="Molybdate-binding protein" evidence="5">
    <location>
        <begin position="19"/>
        <end position="235"/>
    </location>
</feature>
<dbReference type="Proteomes" id="UP000033393">
    <property type="component" value="Unassembled WGS sequence"/>
</dbReference>
<dbReference type="PANTHER" id="PTHR30632">
    <property type="entry name" value="MOLYBDATE-BINDING PERIPLASMIC PROTEIN"/>
    <property type="match status" value="1"/>
</dbReference>
<keyword evidence="7" id="KW-1185">Reference proteome</keyword>
<evidence type="ECO:0000256" key="1">
    <source>
        <dbReference type="ARBA" id="ARBA00009175"/>
    </source>
</evidence>
<accession>A0A0F0GH34</accession>
<evidence type="ECO:0000256" key="2">
    <source>
        <dbReference type="ARBA" id="ARBA00022723"/>
    </source>
</evidence>
<evidence type="ECO:0000256" key="5">
    <source>
        <dbReference type="SAM" id="SignalP"/>
    </source>
</evidence>
<dbReference type="GO" id="GO:0046872">
    <property type="term" value="F:metal ion binding"/>
    <property type="evidence" value="ECO:0007669"/>
    <property type="project" value="UniProtKB-KW"/>
</dbReference>
<evidence type="ECO:0000313" key="7">
    <source>
        <dbReference type="Proteomes" id="UP000033393"/>
    </source>
</evidence>
<keyword evidence="4" id="KW-0500">Molybdenum</keyword>
<dbReference type="PANTHER" id="PTHR30632:SF0">
    <property type="entry name" value="SULFATE-BINDING PROTEIN"/>
    <property type="match status" value="1"/>
</dbReference>
<dbReference type="PROSITE" id="PS51257">
    <property type="entry name" value="PROKAR_LIPOPROTEIN"/>
    <property type="match status" value="1"/>
</dbReference>
<dbReference type="PIRSF" id="PIRSF004846">
    <property type="entry name" value="ModA"/>
    <property type="match status" value="1"/>
</dbReference>
<gene>
    <name evidence="6" type="ORF">UK23_46020</name>
</gene>
<feature type="signal peptide" evidence="5">
    <location>
        <begin position="1"/>
        <end position="18"/>
    </location>
</feature>
<dbReference type="EMBL" id="JYJG01000537">
    <property type="protein sequence ID" value="KJK33455.1"/>
    <property type="molecule type" value="Genomic_DNA"/>
</dbReference>
<organism evidence="6 7">
    <name type="scientific">Lentzea aerocolonigenes</name>
    <name type="common">Lechevalieria aerocolonigenes</name>
    <name type="synonym">Saccharothrix aerocolonigenes</name>
    <dbReference type="NCBI Taxonomy" id="68170"/>
    <lineage>
        <taxon>Bacteria</taxon>
        <taxon>Bacillati</taxon>
        <taxon>Actinomycetota</taxon>
        <taxon>Actinomycetes</taxon>
        <taxon>Pseudonocardiales</taxon>
        <taxon>Pseudonocardiaceae</taxon>
        <taxon>Lentzea</taxon>
    </lineage>
</organism>
<feature type="binding site" evidence="4">
    <location>
        <position position="156"/>
    </location>
    <ligand>
        <name>molybdate</name>
        <dbReference type="ChEBI" id="CHEBI:36264"/>
    </ligand>
</feature>
<evidence type="ECO:0000313" key="6">
    <source>
        <dbReference type="EMBL" id="KJK33455.1"/>
    </source>
</evidence>
<evidence type="ECO:0000256" key="3">
    <source>
        <dbReference type="ARBA" id="ARBA00022729"/>
    </source>
</evidence>
<comment type="similarity">
    <text evidence="1">Belongs to the bacterial solute-binding protein ModA family.</text>
</comment>
<dbReference type="NCBIfam" id="TIGR01256">
    <property type="entry name" value="modA"/>
    <property type="match status" value="1"/>
</dbReference>
<name>A0A0F0GH34_LENAE</name>
<dbReference type="InterPro" id="IPR050682">
    <property type="entry name" value="ModA/WtpA"/>
</dbReference>
<feature type="binding site" evidence="4">
    <location>
        <position position="60"/>
    </location>
    <ligand>
        <name>molybdate</name>
        <dbReference type="ChEBI" id="CHEBI:36264"/>
    </ligand>
</feature>
<dbReference type="OrthoDB" id="9785015at2"/>
<dbReference type="GO" id="GO:0030973">
    <property type="term" value="F:molybdate ion binding"/>
    <property type="evidence" value="ECO:0007669"/>
    <property type="project" value="TreeGrafter"/>
</dbReference>
<comment type="caution">
    <text evidence="6">The sequence shown here is derived from an EMBL/GenBank/DDBJ whole genome shotgun (WGS) entry which is preliminary data.</text>
</comment>
<feature type="binding site" evidence="4">
    <location>
        <position position="174"/>
    </location>
    <ligand>
        <name>molybdate</name>
        <dbReference type="ChEBI" id="CHEBI:36264"/>
    </ligand>
</feature>
<evidence type="ECO:0008006" key="8">
    <source>
        <dbReference type="Google" id="ProtNLM"/>
    </source>
</evidence>
<dbReference type="AlphaFoldDB" id="A0A0F0GH34"/>
<sequence>MKRLALLLVAVLAACSPAAEPEKPTITVYADSALTEAFTKIGSDFEASQGMRVKFLFGASQALEKQLGAHVDVFASASQDTMKYTAKVFAGNRLVLALPQGNPKNVKVFESFRPGAGQRSYAMCVEEAPCGAAARSALKRAPGGGMPGPKAVGQDVKETLAKLTSGEVDSAFVYASDVKASPGLIAVPMRDEPDKAAQRFPIAVVSGSPEATKFYDYVFTERAQAALTDAGFDLP</sequence>
<dbReference type="PATRIC" id="fig|68170.10.peg.2630"/>
<dbReference type="GO" id="GO:0015689">
    <property type="term" value="P:molybdate ion transport"/>
    <property type="evidence" value="ECO:0007669"/>
    <property type="project" value="InterPro"/>
</dbReference>
<proteinExistence type="inferred from homology"/>
<dbReference type="RefSeq" id="WP_045318177.1">
    <property type="nucleotide sequence ID" value="NZ_JYJG01000537.1"/>
</dbReference>
<protein>
    <recommendedName>
        <fullName evidence="8">Molybdate-binding protein</fullName>
    </recommendedName>
</protein>
<keyword evidence="3 5" id="KW-0732">Signal</keyword>
<dbReference type="SUPFAM" id="SSF53850">
    <property type="entry name" value="Periplasmic binding protein-like II"/>
    <property type="match status" value="1"/>
</dbReference>
<reference evidence="6 7" key="1">
    <citation type="submission" date="2015-02" db="EMBL/GenBank/DDBJ databases">
        <authorList>
            <person name="Ju K.-S."/>
            <person name="Doroghazi J.R."/>
            <person name="Metcalf W."/>
        </authorList>
    </citation>
    <scope>NUCLEOTIDE SEQUENCE [LARGE SCALE GENOMIC DNA]</scope>
    <source>
        <strain evidence="6 7">NRRL B-16140</strain>
    </source>
</reference>
<dbReference type="Pfam" id="PF13531">
    <property type="entry name" value="SBP_bac_11"/>
    <property type="match status" value="1"/>
</dbReference>